<feature type="region of interest" description="Disordered" evidence="1">
    <location>
        <begin position="1"/>
        <end position="23"/>
    </location>
</feature>
<name>A0A1X6NS02_PORUM</name>
<dbReference type="PANTHER" id="PTHR15046">
    <property type="entry name" value="GLYCO_TRANS_2-LIKE DOMAIN-CONTAINING PROTEIN"/>
    <property type="match status" value="1"/>
</dbReference>
<dbReference type="AlphaFoldDB" id="A0A1X6NS02"/>
<dbReference type="OrthoDB" id="2139606at2759"/>
<accession>A0A1X6NS02</accession>
<protein>
    <recommendedName>
        <fullName evidence="2">Glycosyltransferase 2-like domain-containing protein</fullName>
    </recommendedName>
</protein>
<evidence type="ECO:0000313" key="3">
    <source>
        <dbReference type="EMBL" id="OSX71368.1"/>
    </source>
</evidence>
<evidence type="ECO:0000256" key="1">
    <source>
        <dbReference type="SAM" id="MobiDB-lite"/>
    </source>
</evidence>
<evidence type="ECO:0000313" key="4">
    <source>
        <dbReference type="Proteomes" id="UP000218209"/>
    </source>
</evidence>
<evidence type="ECO:0000259" key="2">
    <source>
        <dbReference type="Pfam" id="PF00535"/>
    </source>
</evidence>
<sequence length="697" mass="69016">MRVPPPPRGGGGGDGRGTLPPPPPPTLYLIPRLGDGAAGDALAAVAAAAVAAGGRATLVATRPSWRADAAGCVVPAASADATAAAAAADGVDDAWVVPPAVAPGPLLGHLLATRAPAVVVVVADGTAGAAAAAAALGAPRRPPATAGALASRLTRDGARAAAAIPDAATVVLVAPTAEGAALAAAVVGVWAAAVPPLPPGAAAPLVFLGAADGDDAAGPWTPPPSAAGWVRRLPRGGGDASAAAAALAAADVYLVPAAAGDADAGVLAAMAAGLLVVTTAAGGGGSPPGGAVTPATAVVVAPPSATADGGDAADTAVAARVVDHLAALASVGGWDTSVVGGVGGHSDRSLPAPDAVAAAAVAAAATTAADTQSLAAWRAARSARPLAATVTVGIKSHPCDASVVGTLRGLLRSIRSVYPDVRVAVANDARGVVLAALPWFAADPHTEELRLPADVGISAGRNALVDAASTPYLLLVDDDHVFDEQTDLRALLRAADTGGGWDVVGLRVRNLPGMAQMEAHLNAVDARGRVDAVPIPRYVANVTSLAARTLTLCVWNENRGPSVAGLTVPLRVDVVHNALLGRVAALRASPWRPALALNEHMTFFLDARAAGLTVGYLPSVFVHHRPRPPSACYAAVRGREADYERLLDYNPAFVWDHPCHHAFPARVQAHVTATAGVGGRTEAIEATEVGRQQAGNQ</sequence>
<reference evidence="3 4" key="1">
    <citation type="submission" date="2017-03" db="EMBL/GenBank/DDBJ databases">
        <title>WGS assembly of Porphyra umbilicalis.</title>
        <authorList>
            <person name="Brawley S.H."/>
            <person name="Blouin N.A."/>
            <person name="Ficko-Blean E."/>
            <person name="Wheeler G.L."/>
            <person name="Lohr M."/>
            <person name="Goodson H.V."/>
            <person name="Jenkins J.W."/>
            <person name="Blaby-Haas C.E."/>
            <person name="Helliwell K.E."/>
            <person name="Chan C."/>
            <person name="Marriage T."/>
            <person name="Bhattacharya D."/>
            <person name="Klein A.S."/>
            <person name="Badis Y."/>
            <person name="Brodie J."/>
            <person name="Cao Y."/>
            <person name="Collen J."/>
            <person name="Dittami S.M."/>
            <person name="Gachon C.M."/>
            <person name="Green B.R."/>
            <person name="Karpowicz S."/>
            <person name="Kim J.W."/>
            <person name="Kudahl U."/>
            <person name="Lin S."/>
            <person name="Michel G."/>
            <person name="Mittag M."/>
            <person name="Olson B.J."/>
            <person name="Pangilinan J."/>
            <person name="Peng Y."/>
            <person name="Qiu H."/>
            <person name="Shu S."/>
            <person name="Singer J.T."/>
            <person name="Smith A.G."/>
            <person name="Sprecher B.N."/>
            <person name="Wagner V."/>
            <person name="Wang W."/>
            <person name="Wang Z.-Y."/>
            <person name="Yan J."/>
            <person name="Yarish C."/>
            <person name="Zoeuner-Riek S."/>
            <person name="Zhuang Y."/>
            <person name="Zou Y."/>
            <person name="Lindquist E.A."/>
            <person name="Grimwood J."/>
            <person name="Barry K."/>
            <person name="Rokhsar D.S."/>
            <person name="Schmutz J."/>
            <person name="Stiller J.W."/>
            <person name="Grossman A.R."/>
            <person name="Prochnik S.E."/>
        </authorList>
    </citation>
    <scope>NUCLEOTIDE SEQUENCE [LARGE SCALE GENOMIC DNA]</scope>
    <source>
        <strain evidence="3">4086291</strain>
    </source>
</reference>
<dbReference type="PANTHER" id="PTHR15046:SF3">
    <property type="entry name" value="BETA-1,4 N-ACETYLGALACTOSAMINYLTRANSFERASE 2-LIKE"/>
    <property type="match status" value="1"/>
</dbReference>
<dbReference type="CDD" id="cd00761">
    <property type="entry name" value="Glyco_tranf_GTA_type"/>
    <property type="match status" value="1"/>
</dbReference>
<gene>
    <name evidence="3" type="ORF">BU14_0546s0008</name>
</gene>
<proteinExistence type="predicted"/>
<keyword evidence="4" id="KW-1185">Reference proteome</keyword>
<dbReference type="Gene3D" id="3.90.550.10">
    <property type="entry name" value="Spore Coat Polysaccharide Biosynthesis Protein SpsA, Chain A"/>
    <property type="match status" value="1"/>
</dbReference>
<dbReference type="EMBL" id="KV919142">
    <property type="protein sequence ID" value="OSX71368.1"/>
    <property type="molecule type" value="Genomic_DNA"/>
</dbReference>
<feature type="domain" description="Glycosyltransferase 2-like" evidence="2">
    <location>
        <begin position="406"/>
        <end position="518"/>
    </location>
</feature>
<dbReference type="InterPro" id="IPR001173">
    <property type="entry name" value="Glyco_trans_2-like"/>
</dbReference>
<dbReference type="InterPro" id="IPR029044">
    <property type="entry name" value="Nucleotide-diphossugar_trans"/>
</dbReference>
<organism evidence="3 4">
    <name type="scientific">Porphyra umbilicalis</name>
    <name type="common">Purple laver</name>
    <name type="synonym">Red alga</name>
    <dbReference type="NCBI Taxonomy" id="2786"/>
    <lineage>
        <taxon>Eukaryota</taxon>
        <taxon>Rhodophyta</taxon>
        <taxon>Bangiophyceae</taxon>
        <taxon>Bangiales</taxon>
        <taxon>Bangiaceae</taxon>
        <taxon>Porphyra</taxon>
    </lineage>
</organism>
<dbReference type="Proteomes" id="UP000218209">
    <property type="component" value="Unassembled WGS sequence"/>
</dbReference>
<dbReference type="SUPFAM" id="SSF53448">
    <property type="entry name" value="Nucleotide-diphospho-sugar transferases"/>
    <property type="match status" value="1"/>
</dbReference>
<dbReference type="Pfam" id="PF00535">
    <property type="entry name" value="Glycos_transf_2"/>
    <property type="match status" value="1"/>
</dbReference>